<keyword evidence="5" id="KW-0862">Zinc</keyword>
<dbReference type="EMBL" id="JAGRRH010000015">
    <property type="protein sequence ID" value="KAG7355805.1"/>
    <property type="molecule type" value="Genomic_DNA"/>
</dbReference>
<organism evidence="9 10">
    <name type="scientific">Nitzschia inconspicua</name>
    <dbReference type="NCBI Taxonomy" id="303405"/>
    <lineage>
        <taxon>Eukaryota</taxon>
        <taxon>Sar</taxon>
        <taxon>Stramenopiles</taxon>
        <taxon>Ochrophyta</taxon>
        <taxon>Bacillariophyta</taxon>
        <taxon>Bacillariophyceae</taxon>
        <taxon>Bacillariophycidae</taxon>
        <taxon>Bacillariales</taxon>
        <taxon>Bacillariaceae</taxon>
        <taxon>Nitzschia</taxon>
    </lineage>
</organism>
<dbReference type="InterPro" id="IPR050224">
    <property type="entry name" value="TALE_homeobox"/>
</dbReference>
<feature type="domain" description="Homeobox" evidence="7">
    <location>
        <begin position="46"/>
        <end position="111"/>
    </location>
</feature>
<comment type="subcellular location">
    <subcellularLocation>
        <location evidence="4">Nucleus</location>
    </subcellularLocation>
</comment>
<proteinExistence type="predicted"/>
<dbReference type="SMART" id="SM00184">
    <property type="entry name" value="RING"/>
    <property type="match status" value="1"/>
</dbReference>
<dbReference type="Proteomes" id="UP000693970">
    <property type="component" value="Unassembled WGS sequence"/>
</dbReference>
<evidence type="ECO:0000256" key="2">
    <source>
        <dbReference type="ARBA" id="ARBA00023155"/>
    </source>
</evidence>
<dbReference type="PROSITE" id="PS50071">
    <property type="entry name" value="HOMEOBOX_2"/>
    <property type="match status" value="1"/>
</dbReference>
<feature type="compositionally biased region" description="Low complexity" evidence="6">
    <location>
        <begin position="279"/>
        <end position="295"/>
    </location>
</feature>
<feature type="compositionally biased region" description="Polar residues" evidence="6">
    <location>
        <begin position="534"/>
        <end position="565"/>
    </location>
</feature>
<dbReference type="GO" id="GO:0008270">
    <property type="term" value="F:zinc ion binding"/>
    <property type="evidence" value="ECO:0007669"/>
    <property type="project" value="UniProtKB-KW"/>
</dbReference>
<evidence type="ECO:0000259" key="8">
    <source>
        <dbReference type="PROSITE" id="PS50089"/>
    </source>
</evidence>
<dbReference type="Pfam" id="PF05920">
    <property type="entry name" value="Homeobox_KN"/>
    <property type="match status" value="1"/>
</dbReference>
<reference evidence="9" key="2">
    <citation type="submission" date="2021-04" db="EMBL/GenBank/DDBJ databases">
        <authorList>
            <person name="Podell S."/>
        </authorList>
    </citation>
    <scope>NUCLEOTIDE SEQUENCE</scope>
    <source>
        <strain evidence="9">Hildebrandi</strain>
    </source>
</reference>
<feature type="region of interest" description="Disordered" evidence="6">
    <location>
        <begin position="387"/>
        <end position="457"/>
    </location>
</feature>
<sequence length="665" mass="71029">MLQAATPRSCFNSTTAASSTGGKSGDDGNMPDSDYNSDDDDFGGGKHRNKSRRELPAGAVATLKAWLLSPEHFTHPYPTPQDQVMLMQKTGIDKKQLKNWFTNARRRIWKPMLKKQLEQGKLAATGTGAVTMNGVGVIPGMMVMQGQIPGHADQMQFQTQQSVQEVQFDQYGNPIYQHQQAPAPAPQYYDPNTGQATTLGSSLVPQNAPSSLPPSAAAVAPAPQPMSKTDSHAVLMELFARDQDLVRQATESAANKSGSDAQNFSTGQPMSVQPQFGGPTQSQSQTPQPISSQHPMKTPSQGRLVNVPTLNSWPHFSSVSSLNNLGTMPGVKSITSLSAADLVKQGAVNSVGNLAQVKSVESMGKNDSYAFLEVFFGDRSSNALSSMIGSGSKDQRGIKRERDEDNDVGLSLEDESPSASGGHSMRQDSVGSNAVPGPSDMSSHLFGGNEGTSDSTDTLKRAYDDAMAARGLISVSRSSEKLTDLALPAKIQRTLSQELLRQPQPPQQPQQTLQSYIQYQYTPAPSKSVADLNSDGSQSLQYPAQPSAQSDQGHFSGQSNDTGAGTSVEVPSATKCAICHKTNVDTQLRPCGHMFHEQCLKPSFQACMGAPKCPVDHTPMQSALLAIPTDENAKPRLAGAPMLEQPSTWGCSQIQQGQSVGDTNH</sequence>
<evidence type="ECO:0000256" key="3">
    <source>
        <dbReference type="ARBA" id="ARBA00023242"/>
    </source>
</evidence>
<evidence type="ECO:0000256" key="1">
    <source>
        <dbReference type="ARBA" id="ARBA00023125"/>
    </source>
</evidence>
<feature type="region of interest" description="Disordered" evidence="6">
    <location>
        <begin position="177"/>
        <end position="228"/>
    </location>
</feature>
<evidence type="ECO:0000313" key="9">
    <source>
        <dbReference type="EMBL" id="KAG7355805.1"/>
    </source>
</evidence>
<keyword evidence="2 4" id="KW-0371">Homeobox</keyword>
<dbReference type="AlphaFoldDB" id="A0A9K3L4Y0"/>
<feature type="compositionally biased region" description="Acidic residues" evidence="6">
    <location>
        <begin position="404"/>
        <end position="416"/>
    </location>
</feature>
<feature type="region of interest" description="Disordered" evidence="6">
    <location>
        <begin position="1"/>
        <end position="56"/>
    </location>
</feature>
<dbReference type="OrthoDB" id="10056939at2759"/>
<dbReference type="GO" id="GO:0006355">
    <property type="term" value="P:regulation of DNA-templated transcription"/>
    <property type="evidence" value="ECO:0007669"/>
    <property type="project" value="InterPro"/>
</dbReference>
<dbReference type="CDD" id="cd00086">
    <property type="entry name" value="homeodomain"/>
    <property type="match status" value="1"/>
</dbReference>
<dbReference type="CDD" id="cd16448">
    <property type="entry name" value="RING-H2"/>
    <property type="match status" value="1"/>
</dbReference>
<feature type="compositionally biased region" description="Low complexity" evidence="6">
    <location>
        <begin position="208"/>
        <end position="227"/>
    </location>
</feature>
<evidence type="ECO:0000256" key="6">
    <source>
        <dbReference type="SAM" id="MobiDB-lite"/>
    </source>
</evidence>
<gene>
    <name evidence="9" type="ORF">IV203_000491</name>
</gene>
<feature type="compositionally biased region" description="Polar residues" evidence="6">
    <location>
        <begin position="417"/>
        <end position="432"/>
    </location>
</feature>
<dbReference type="GO" id="GO:0003677">
    <property type="term" value="F:DNA binding"/>
    <property type="evidence" value="ECO:0007669"/>
    <property type="project" value="UniProtKB-UniRule"/>
</dbReference>
<evidence type="ECO:0000256" key="5">
    <source>
        <dbReference type="PROSITE-ProRule" id="PRU00175"/>
    </source>
</evidence>
<keyword evidence="3 4" id="KW-0539">Nucleus</keyword>
<dbReference type="PANTHER" id="PTHR11850">
    <property type="entry name" value="HOMEOBOX PROTEIN TRANSCRIPTION FACTORS"/>
    <property type="match status" value="1"/>
</dbReference>
<feature type="domain" description="RING-type" evidence="8">
    <location>
        <begin position="576"/>
        <end position="617"/>
    </location>
</feature>
<comment type="caution">
    <text evidence="9">The sequence shown here is derived from an EMBL/GenBank/DDBJ whole genome shotgun (WGS) entry which is preliminary data.</text>
</comment>
<evidence type="ECO:0000313" key="10">
    <source>
        <dbReference type="Proteomes" id="UP000693970"/>
    </source>
</evidence>
<feature type="compositionally biased region" description="Polar residues" evidence="6">
    <location>
        <begin position="249"/>
        <end position="274"/>
    </location>
</feature>
<evidence type="ECO:0000256" key="4">
    <source>
        <dbReference type="PROSITE-ProRule" id="PRU00108"/>
    </source>
</evidence>
<dbReference type="InterPro" id="IPR008422">
    <property type="entry name" value="KN_HD"/>
</dbReference>
<protein>
    <submittedName>
        <fullName evidence="9">Homeobox KN domain containing protein</fullName>
    </submittedName>
</protein>
<feature type="region of interest" description="Disordered" evidence="6">
    <location>
        <begin position="526"/>
        <end position="567"/>
    </location>
</feature>
<keyword evidence="5" id="KW-0863">Zinc-finger</keyword>
<feature type="compositionally biased region" description="Basic and acidic residues" evidence="6">
    <location>
        <begin position="393"/>
        <end position="403"/>
    </location>
</feature>
<feature type="compositionally biased region" description="Low complexity" evidence="6">
    <location>
        <begin position="177"/>
        <end position="189"/>
    </location>
</feature>
<dbReference type="SMART" id="SM00389">
    <property type="entry name" value="HOX"/>
    <property type="match status" value="1"/>
</dbReference>
<accession>A0A9K3L4Y0</accession>
<dbReference type="PROSITE" id="PS50089">
    <property type="entry name" value="ZF_RING_2"/>
    <property type="match status" value="1"/>
</dbReference>
<feature type="region of interest" description="Disordered" evidence="6">
    <location>
        <begin position="249"/>
        <end position="306"/>
    </location>
</feature>
<feature type="DNA-binding region" description="Homeobox" evidence="4">
    <location>
        <begin position="48"/>
        <end position="112"/>
    </location>
</feature>
<dbReference type="GO" id="GO:0005634">
    <property type="term" value="C:nucleus"/>
    <property type="evidence" value="ECO:0007669"/>
    <property type="project" value="UniProtKB-SubCell"/>
</dbReference>
<keyword evidence="5" id="KW-0479">Metal-binding</keyword>
<feature type="compositionally biased region" description="Polar residues" evidence="6">
    <location>
        <begin position="190"/>
        <end position="207"/>
    </location>
</feature>
<keyword evidence="10" id="KW-1185">Reference proteome</keyword>
<reference evidence="9" key="1">
    <citation type="journal article" date="2021" name="Sci. Rep.">
        <title>Diploid genomic architecture of Nitzschia inconspicua, an elite biomass production diatom.</title>
        <authorList>
            <person name="Oliver A."/>
            <person name="Podell S."/>
            <person name="Pinowska A."/>
            <person name="Traller J.C."/>
            <person name="Smith S.R."/>
            <person name="McClure R."/>
            <person name="Beliaev A."/>
            <person name="Bohutskyi P."/>
            <person name="Hill E.A."/>
            <person name="Rabines A."/>
            <person name="Zheng H."/>
            <person name="Allen L.Z."/>
            <person name="Kuo A."/>
            <person name="Grigoriev I.V."/>
            <person name="Allen A.E."/>
            <person name="Hazlebeck D."/>
            <person name="Allen E.E."/>
        </authorList>
    </citation>
    <scope>NUCLEOTIDE SEQUENCE</scope>
    <source>
        <strain evidence="9">Hildebrandi</strain>
    </source>
</reference>
<dbReference type="InterPro" id="IPR001356">
    <property type="entry name" value="HD"/>
</dbReference>
<dbReference type="InterPro" id="IPR001841">
    <property type="entry name" value="Znf_RING"/>
</dbReference>
<evidence type="ECO:0000259" key="7">
    <source>
        <dbReference type="PROSITE" id="PS50071"/>
    </source>
</evidence>
<keyword evidence="1 4" id="KW-0238">DNA-binding</keyword>
<name>A0A9K3L4Y0_9STRA</name>